<organism evidence="7 8">
    <name type="scientific">Linnemannia gamsii</name>
    <dbReference type="NCBI Taxonomy" id="64522"/>
    <lineage>
        <taxon>Eukaryota</taxon>
        <taxon>Fungi</taxon>
        <taxon>Fungi incertae sedis</taxon>
        <taxon>Mucoromycota</taxon>
        <taxon>Mortierellomycotina</taxon>
        <taxon>Mortierellomycetes</taxon>
        <taxon>Mortierellales</taxon>
        <taxon>Mortierellaceae</taxon>
        <taxon>Linnemannia</taxon>
    </lineage>
</organism>
<dbReference type="FunFam" id="3.40.605.10:FF:000004">
    <property type="entry name" value="Aldehyde dehydrogenase"/>
    <property type="match status" value="1"/>
</dbReference>
<comment type="caution">
    <text evidence="7">The sequence shown here is derived from an EMBL/GenBank/DDBJ whole genome shotgun (WGS) entry which is preliminary data.</text>
</comment>
<evidence type="ECO:0000256" key="3">
    <source>
        <dbReference type="ARBA" id="ARBA00023027"/>
    </source>
</evidence>
<keyword evidence="2 4" id="KW-0560">Oxidoreductase</keyword>
<dbReference type="GO" id="GO:0005737">
    <property type="term" value="C:cytoplasm"/>
    <property type="evidence" value="ECO:0007669"/>
    <property type="project" value="TreeGrafter"/>
</dbReference>
<dbReference type="Gene3D" id="3.40.605.10">
    <property type="entry name" value="Aldehyde Dehydrogenase, Chain A, domain 1"/>
    <property type="match status" value="1"/>
</dbReference>
<dbReference type="InterPro" id="IPR015590">
    <property type="entry name" value="Aldehyde_DH_dom"/>
</dbReference>
<dbReference type="EMBL" id="JAAAIN010003651">
    <property type="protein sequence ID" value="KAG0284698.1"/>
    <property type="molecule type" value="Genomic_DNA"/>
</dbReference>
<dbReference type="FunFam" id="3.40.309.10:FF:000003">
    <property type="entry name" value="Aldehyde dehydrogenase"/>
    <property type="match status" value="1"/>
</dbReference>
<dbReference type="GO" id="GO:0006081">
    <property type="term" value="P:aldehyde metabolic process"/>
    <property type="evidence" value="ECO:0007669"/>
    <property type="project" value="InterPro"/>
</dbReference>
<dbReference type="AlphaFoldDB" id="A0A9P6QM93"/>
<feature type="active site" evidence="5">
    <location>
        <position position="212"/>
    </location>
</feature>
<proteinExistence type="inferred from homology"/>
<dbReference type="Proteomes" id="UP000823405">
    <property type="component" value="Unassembled WGS sequence"/>
</dbReference>
<sequence length="441" mass="48332">MTAIEFTPVHSIPKIVADSRATFLTHRTQPLEFRKQQLRALLKLVEENAADLAAAIKADLNRSADFEIPTIVRATKDFIDNLEQYTQNQKGINVADKDESYVRFSPLGTVLVIGAWNFPIMLVLEPLAGALAAGNTVIIKPSENSEHSAKLLTRLIEKYMDPSIVSVINGAVEETTVLLEQRFDHIIYTGGTQVGRIVMQAAAKHLTPVTLELGGKCPAIITSKADVAKAAQKIAGWKTANCGQICLTVDYVLCPKHLQEPLIQNLIGTWQHLFGANIKDNKSYPKIINKRQHARLEGLLKAVKTENNVVYGGSSDVENLYIEPTIVTGVSLKDTIMQDEIFGPILPIVTSESLEDSIHIINSGEHPLGLYLFSEDKHEIEEVLSKTRSGGAIVNDVASHFLNHSLPFGGVGNSGMGSYHGKYSIDAFSHKRAVMVRSSHL</sequence>
<dbReference type="PANTHER" id="PTHR43570:SF16">
    <property type="entry name" value="ALDEHYDE DEHYDROGENASE TYPE III, ISOFORM Q"/>
    <property type="match status" value="1"/>
</dbReference>
<dbReference type="CDD" id="cd07087">
    <property type="entry name" value="ALDH_F3-13-14_CALDH-like"/>
    <property type="match status" value="1"/>
</dbReference>
<evidence type="ECO:0000256" key="4">
    <source>
        <dbReference type="PIRNR" id="PIRNR036492"/>
    </source>
</evidence>
<protein>
    <recommendedName>
        <fullName evidence="4">Aldehyde dehydrogenase</fullName>
    </recommendedName>
</protein>
<dbReference type="InterPro" id="IPR016163">
    <property type="entry name" value="Ald_DH_C"/>
</dbReference>
<dbReference type="InterPro" id="IPR016161">
    <property type="entry name" value="Ald_DH/histidinol_DH"/>
</dbReference>
<accession>A0A9P6QM93</accession>
<dbReference type="Pfam" id="PF00171">
    <property type="entry name" value="Aldedh"/>
    <property type="match status" value="1"/>
</dbReference>
<dbReference type="PANTHER" id="PTHR43570">
    <property type="entry name" value="ALDEHYDE DEHYDROGENASE"/>
    <property type="match status" value="1"/>
</dbReference>
<reference evidence="7" key="1">
    <citation type="journal article" date="2020" name="Fungal Divers.">
        <title>Resolving the Mortierellaceae phylogeny through synthesis of multi-gene phylogenetics and phylogenomics.</title>
        <authorList>
            <person name="Vandepol N."/>
            <person name="Liber J."/>
            <person name="Desiro A."/>
            <person name="Na H."/>
            <person name="Kennedy M."/>
            <person name="Barry K."/>
            <person name="Grigoriev I.V."/>
            <person name="Miller A.N."/>
            <person name="O'Donnell K."/>
            <person name="Stajich J.E."/>
            <person name="Bonito G."/>
        </authorList>
    </citation>
    <scope>NUCLEOTIDE SEQUENCE</scope>
    <source>
        <strain evidence="7">NVP60</strain>
    </source>
</reference>
<keyword evidence="3" id="KW-0520">NAD</keyword>
<dbReference type="Gene3D" id="3.40.309.10">
    <property type="entry name" value="Aldehyde Dehydrogenase, Chain A, domain 2"/>
    <property type="match status" value="1"/>
</dbReference>
<comment type="similarity">
    <text evidence="1 4">Belongs to the aldehyde dehydrogenase family.</text>
</comment>
<dbReference type="SUPFAM" id="SSF53720">
    <property type="entry name" value="ALDH-like"/>
    <property type="match status" value="1"/>
</dbReference>
<evidence type="ECO:0000256" key="1">
    <source>
        <dbReference type="ARBA" id="ARBA00009986"/>
    </source>
</evidence>
<dbReference type="InterPro" id="IPR012394">
    <property type="entry name" value="Aldehyde_DH_NAD(P)"/>
</dbReference>
<evidence type="ECO:0000313" key="7">
    <source>
        <dbReference type="EMBL" id="KAG0284698.1"/>
    </source>
</evidence>
<name>A0A9P6QM93_9FUNG</name>
<feature type="active site" evidence="5">
    <location>
        <position position="246"/>
    </location>
</feature>
<keyword evidence="8" id="KW-1185">Reference proteome</keyword>
<dbReference type="GO" id="GO:0004029">
    <property type="term" value="F:aldehyde dehydrogenase (NAD+) activity"/>
    <property type="evidence" value="ECO:0007669"/>
    <property type="project" value="TreeGrafter"/>
</dbReference>
<evidence type="ECO:0000256" key="5">
    <source>
        <dbReference type="PIRSR" id="PIRSR036492-1"/>
    </source>
</evidence>
<dbReference type="InterPro" id="IPR016162">
    <property type="entry name" value="Ald_DH_N"/>
</dbReference>
<dbReference type="OrthoDB" id="440325at2759"/>
<evidence type="ECO:0000259" key="6">
    <source>
        <dbReference type="Pfam" id="PF00171"/>
    </source>
</evidence>
<feature type="domain" description="Aldehyde dehydrogenase" evidence="6">
    <location>
        <begin position="12"/>
        <end position="433"/>
    </location>
</feature>
<dbReference type="PIRSF" id="PIRSF036492">
    <property type="entry name" value="ALDH"/>
    <property type="match status" value="1"/>
</dbReference>
<gene>
    <name evidence="7" type="primary">ALDH3A2_2</name>
    <name evidence="7" type="ORF">BGZ97_008086</name>
</gene>
<evidence type="ECO:0000313" key="8">
    <source>
        <dbReference type="Proteomes" id="UP000823405"/>
    </source>
</evidence>
<evidence type="ECO:0000256" key="2">
    <source>
        <dbReference type="ARBA" id="ARBA00023002"/>
    </source>
</evidence>